<dbReference type="Pfam" id="PF00847">
    <property type="entry name" value="AP2"/>
    <property type="match status" value="1"/>
</dbReference>
<dbReference type="ExpressionAtlas" id="A0A2K3DNL3">
    <property type="expression patterns" value="baseline"/>
</dbReference>
<dbReference type="SMR" id="A0A2K3DNL3"/>
<dbReference type="PRINTS" id="PR00367">
    <property type="entry name" value="ETHRSPELEMNT"/>
</dbReference>
<feature type="region of interest" description="Disordered" evidence="9">
    <location>
        <begin position="173"/>
        <end position="204"/>
    </location>
</feature>
<dbReference type="PANTHER" id="PTHR31241:SF62">
    <property type="entry name" value="DEHYDRATION-RESPONSIVE ELEMENT-BINDING PROTEIN 2D"/>
    <property type="match status" value="1"/>
</dbReference>
<keyword evidence="3" id="KW-0346">Stress response</keyword>
<evidence type="ECO:0000256" key="7">
    <source>
        <dbReference type="ARBA" id="ARBA00023242"/>
    </source>
</evidence>
<evidence type="ECO:0000256" key="1">
    <source>
        <dbReference type="ARBA" id="ARBA00004123"/>
    </source>
</evidence>
<dbReference type="PROSITE" id="PS51032">
    <property type="entry name" value="AP2_ERF"/>
    <property type="match status" value="1"/>
</dbReference>
<evidence type="ECO:0000256" key="6">
    <source>
        <dbReference type="ARBA" id="ARBA00023163"/>
    </source>
</evidence>
<dbReference type="Gene3D" id="3.30.730.10">
    <property type="entry name" value="AP2/ERF domain"/>
    <property type="match status" value="1"/>
</dbReference>
<dbReference type="GO" id="GO:0005634">
    <property type="term" value="C:nucleus"/>
    <property type="evidence" value="ECO:0007669"/>
    <property type="project" value="UniProtKB-SubCell"/>
</dbReference>
<evidence type="ECO:0000256" key="4">
    <source>
        <dbReference type="ARBA" id="ARBA00023125"/>
    </source>
</evidence>
<keyword evidence="2" id="KW-0805">Transcription regulation</keyword>
<keyword evidence="4" id="KW-0238">DNA-binding</keyword>
<dbReference type="InParanoid" id="A0A2K3DNL3"/>
<proteinExistence type="inferred from homology"/>
<dbReference type="Proteomes" id="UP000006906">
    <property type="component" value="Chromosome 6"/>
</dbReference>
<keyword evidence="12" id="KW-1185">Reference proteome</keyword>
<evidence type="ECO:0000256" key="2">
    <source>
        <dbReference type="ARBA" id="ARBA00023015"/>
    </source>
</evidence>
<dbReference type="GO" id="GO:0003700">
    <property type="term" value="F:DNA-binding transcription factor activity"/>
    <property type="evidence" value="ECO:0007669"/>
    <property type="project" value="InterPro"/>
</dbReference>
<dbReference type="KEGG" id="cre:CHLRE_06g275500v5"/>
<evidence type="ECO:0000313" key="11">
    <source>
        <dbReference type="EMBL" id="PNW82134.1"/>
    </source>
</evidence>
<evidence type="ECO:0000256" key="9">
    <source>
        <dbReference type="SAM" id="MobiDB-lite"/>
    </source>
</evidence>
<dbReference type="Gramene" id="PNW82134">
    <property type="protein sequence ID" value="PNW82134"/>
    <property type="gene ID" value="CHLRE_06g275500v5"/>
</dbReference>
<dbReference type="SUPFAM" id="SSF54171">
    <property type="entry name" value="DNA-binding domain"/>
    <property type="match status" value="1"/>
</dbReference>
<keyword evidence="7" id="KW-0539">Nucleus</keyword>
<evidence type="ECO:0000256" key="8">
    <source>
        <dbReference type="ARBA" id="ARBA00024343"/>
    </source>
</evidence>
<dbReference type="InterPro" id="IPR001471">
    <property type="entry name" value="AP2/ERF_dom"/>
</dbReference>
<keyword evidence="6" id="KW-0804">Transcription</keyword>
<reference evidence="11 12" key="1">
    <citation type="journal article" date="2007" name="Science">
        <title>The Chlamydomonas genome reveals the evolution of key animal and plant functions.</title>
        <authorList>
            <person name="Merchant S.S."/>
            <person name="Prochnik S.E."/>
            <person name="Vallon O."/>
            <person name="Harris E.H."/>
            <person name="Karpowicz S.J."/>
            <person name="Witman G.B."/>
            <person name="Terry A."/>
            <person name="Salamov A."/>
            <person name="Fritz-Laylin L.K."/>
            <person name="Marechal-Drouard L."/>
            <person name="Marshall W.F."/>
            <person name="Qu L.H."/>
            <person name="Nelson D.R."/>
            <person name="Sanderfoot A.A."/>
            <person name="Spalding M.H."/>
            <person name="Kapitonov V.V."/>
            <person name="Ren Q."/>
            <person name="Ferris P."/>
            <person name="Lindquist E."/>
            <person name="Shapiro H."/>
            <person name="Lucas S.M."/>
            <person name="Grimwood J."/>
            <person name="Schmutz J."/>
            <person name="Cardol P."/>
            <person name="Cerutti H."/>
            <person name="Chanfreau G."/>
            <person name="Chen C.L."/>
            <person name="Cognat V."/>
            <person name="Croft M.T."/>
            <person name="Dent R."/>
            <person name="Dutcher S."/>
            <person name="Fernandez E."/>
            <person name="Fukuzawa H."/>
            <person name="Gonzalez-Ballester D."/>
            <person name="Gonzalez-Halphen D."/>
            <person name="Hallmann A."/>
            <person name="Hanikenne M."/>
            <person name="Hippler M."/>
            <person name="Inwood W."/>
            <person name="Jabbari K."/>
            <person name="Kalanon M."/>
            <person name="Kuras R."/>
            <person name="Lefebvre P.A."/>
            <person name="Lemaire S.D."/>
            <person name="Lobanov A.V."/>
            <person name="Lohr M."/>
            <person name="Manuell A."/>
            <person name="Meier I."/>
            <person name="Mets L."/>
            <person name="Mittag M."/>
            <person name="Mittelmeier T."/>
            <person name="Moroney J.V."/>
            <person name="Moseley J."/>
            <person name="Napoli C."/>
            <person name="Nedelcu A.M."/>
            <person name="Niyogi K."/>
            <person name="Novoselov S.V."/>
            <person name="Paulsen I.T."/>
            <person name="Pazour G."/>
            <person name="Purton S."/>
            <person name="Ral J.P."/>
            <person name="Riano-Pachon D.M."/>
            <person name="Riekhof W."/>
            <person name="Rymarquis L."/>
            <person name="Schroda M."/>
            <person name="Stern D."/>
            <person name="Umen J."/>
            <person name="Willows R."/>
            <person name="Wilson N."/>
            <person name="Zimmer S.L."/>
            <person name="Allmer J."/>
            <person name="Balk J."/>
            <person name="Bisova K."/>
            <person name="Chen C.J."/>
            <person name="Elias M."/>
            <person name="Gendler K."/>
            <person name="Hauser C."/>
            <person name="Lamb M.R."/>
            <person name="Ledford H."/>
            <person name="Long J.C."/>
            <person name="Minagawa J."/>
            <person name="Page M.D."/>
            <person name="Pan J."/>
            <person name="Pootakham W."/>
            <person name="Roje S."/>
            <person name="Rose A."/>
            <person name="Stahlberg E."/>
            <person name="Terauchi A.M."/>
            <person name="Yang P."/>
            <person name="Ball S."/>
            <person name="Bowler C."/>
            <person name="Dieckmann C.L."/>
            <person name="Gladyshev V.N."/>
            <person name="Green P."/>
            <person name="Jorgensen R."/>
            <person name="Mayfield S."/>
            <person name="Mueller-Roeber B."/>
            <person name="Rajamani S."/>
            <person name="Sayre R.T."/>
            <person name="Brokstein P."/>
            <person name="Dubchak I."/>
            <person name="Goodstein D."/>
            <person name="Hornick L."/>
            <person name="Huang Y.W."/>
            <person name="Jhaveri J."/>
            <person name="Luo Y."/>
            <person name="Martinez D."/>
            <person name="Ngau W.C."/>
            <person name="Otillar B."/>
            <person name="Poliakov A."/>
            <person name="Porter A."/>
            <person name="Szajkowski L."/>
            <person name="Werner G."/>
            <person name="Zhou K."/>
            <person name="Grigoriev I.V."/>
            <person name="Rokhsar D.S."/>
            <person name="Grossman A.R."/>
        </authorList>
    </citation>
    <scope>NUCLEOTIDE SEQUENCE [LARGE SCALE GENOMIC DNA]</scope>
    <source>
        <strain evidence="12">CC-503</strain>
    </source>
</reference>
<sequence length="600" mass="60545">MQVDVSYADSPTSGDTGPLAYWNGEYAPQQGLPFGGPALTPFTSNTAMHAVAFVPALPADHYTMKASTGSPISPSSAAARIRNSASCRLSRQAAGLRGVRKRPWGMWAAEIRDRTSGKRRWLGTFNTAEEAARAYDTAARAIHGPAAKCNFPEGEWGEEEDEEERRMAVAHNRTGAGRPRGGRTRAGRTPRARQTYDDTDDWEDEAADEAAAAARAAAAAARRRAAKAAAAANAAAATAAAAAAAANASRAARLQAQQQRLQQQQQLALGGEVGDSFEDWEMGFMDAHMMGGVGAVGGMGMGDVGASAAGGTSDDLDVDVDYDDGGIMGGAGGLHDGGGSGGADSYDSDQYIGPYGGGDGGAAAAPGMQQLHMQMHMQVQLAADSCRAAAQSARCSATAQLALQLAAQGVDTSSLCLGGAGVGIDAGADGSGLEGSGSGLEGGEHHGGADGGVDGALSLLGSGISGFNGLAAGGDELALCVADAWPGEADSLAPGQQPELEPAAGAETHLQLQLHLKQEHEEQGLHALATGHAALGPQAAAGAGLLRDGDYLAGAGDAFPSFHAFSGGYGGDAWDAFNGAGGLEDLHQLGNLDHDPAADM</sequence>
<protein>
    <recommendedName>
        <fullName evidence="10">AP2/ERF domain-containing protein</fullName>
    </recommendedName>
</protein>
<accession>A0A2K3DNL3</accession>
<dbReference type="CDD" id="cd00018">
    <property type="entry name" value="AP2"/>
    <property type="match status" value="1"/>
</dbReference>
<keyword evidence="5" id="KW-0010">Activator</keyword>
<comment type="subcellular location">
    <subcellularLocation>
        <location evidence="1">Nucleus</location>
    </subcellularLocation>
</comment>
<feature type="domain" description="AP2/ERF" evidence="10">
    <location>
        <begin position="95"/>
        <end position="152"/>
    </location>
</feature>
<comment type="similarity">
    <text evidence="8">Belongs to the AP2/ERF transcription factor family. ERF subfamily.</text>
</comment>
<evidence type="ECO:0000313" key="12">
    <source>
        <dbReference type="Proteomes" id="UP000006906"/>
    </source>
</evidence>
<name>A0A2K3DNL3_CHLRE</name>
<dbReference type="OrthoDB" id="10038011at2759"/>
<dbReference type="SMART" id="SM00380">
    <property type="entry name" value="AP2"/>
    <property type="match status" value="1"/>
</dbReference>
<dbReference type="InterPro" id="IPR036955">
    <property type="entry name" value="AP2/ERF_dom_sf"/>
</dbReference>
<dbReference type="RefSeq" id="XP_042923711.1">
    <property type="nucleotide sequence ID" value="XM_043063005.1"/>
</dbReference>
<dbReference type="GO" id="GO:0003677">
    <property type="term" value="F:DNA binding"/>
    <property type="evidence" value="ECO:0007669"/>
    <property type="project" value="UniProtKB-KW"/>
</dbReference>
<evidence type="ECO:0000259" key="10">
    <source>
        <dbReference type="PROSITE" id="PS51032"/>
    </source>
</evidence>
<organism evidence="11 12">
    <name type="scientific">Chlamydomonas reinhardtii</name>
    <name type="common">Chlamydomonas smithii</name>
    <dbReference type="NCBI Taxonomy" id="3055"/>
    <lineage>
        <taxon>Eukaryota</taxon>
        <taxon>Viridiplantae</taxon>
        <taxon>Chlorophyta</taxon>
        <taxon>core chlorophytes</taxon>
        <taxon>Chlorophyceae</taxon>
        <taxon>CS clade</taxon>
        <taxon>Chlamydomonadales</taxon>
        <taxon>Chlamydomonadaceae</taxon>
        <taxon>Chlamydomonas</taxon>
    </lineage>
</organism>
<evidence type="ECO:0000256" key="5">
    <source>
        <dbReference type="ARBA" id="ARBA00023159"/>
    </source>
</evidence>
<dbReference type="GeneID" id="5721754"/>
<gene>
    <name evidence="11" type="ORF">CHLRE_06g275500v5</name>
</gene>
<dbReference type="EMBL" id="CM008967">
    <property type="protein sequence ID" value="PNW82134.1"/>
    <property type="molecule type" value="Genomic_DNA"/>
</dbReference>
<feature type="compositionally biased region" description="Basic residues" evidence="9">
    <location>
        <begin position="180"/>
        <end position="191"/>
    </location>
</feature>
<dbReference type="AlphaFoldDB" id="A0A2K3DNL3"/>
<dbReference type="PANTHER" id="PTHR31241">
    <property type="entry name" value="DEHYDRATION-RESPONSIVE ELEMENT-BINDING PROTEIN 2C"/>
    <property type="match status" value="1"/>
</dbReference>
<evidence type="ECO:0000256" key="3">
    <source>
        <dbReference type="ARBA" id="ARBA00023016"/>
    </source>
</evidence>
<dbReference type="InterPro" id="IPR016177">
    <property type="entry name" value="DNA-bd_dom_sf"/>
</dbReference>
<dbReference type="FunFam" id="3.30.730.10:FF:000001">
    <property type="entry name" value="Ethylene-responsive transcription factor 2"/>
    <property type="match status" value="1"/>
</dbReference>